<comment type="similarity">
    <text evidence="14">Belongs to the peroxidase family.</text>
</comment>
<dbReference type="GO" id="GO:0006979">
    <property type="term" value="P:response to oxidative stress"/>
    <property type="evidence" value="ECO:0007669"/>
    <property type="project" value="InterPro"/>
</dbReference>
<accession>A0AA89B009</accession>
<keyword evidence="17" id="KW-1185">Reference proteome</keyword>
<comment type="cofactor">
    <cofactor evidence="12">
        <name>Ca(2+)</name>
        <dbReference type="ChEBI" id="CHEBI:29108"/>
    </cofactor>
    <text evidence="12">Binds 2 calcium ions per subunit.</text>
</comment>
<feature type="binding site" evidence="12">
    <location>
        <position position="104"/>
    </location>
    <ligand>
        <name>Ca(2+)</name>
        <dbReference type="ChEBI" id="CHEBI:29108"/>
        <label>2</label>
    </ligand>
</feature>
<keyword evidence="7 12" id="KW-0479">Metal-binding</keyword>
<keyword evidence="13" id="KW-1015">Disulfide bond</keyword>
<feature type="disulfide bond" evidence="13">
    <location>
        <begin position="59"/>
        <end position="91"/>
    </location>
</feature>
<evidence type="ECO:0000313" key="17">
    <source>
        <dbReference type="Proteomes" id="UP001188597"/>
    </source>
</evidence>
<dbReference type="EC" id="1.11.1.7" evidence="3"/>
<dbReference type="InterPro" id="IPR000823">
    <property type="entry name" value="Peroxidase_pln"/>
</dbReference>
<evidence type="ECO:0000256" key="10">
    <source>
        <dbReference type="ARBA" id="ARBA00023004"/>
    </source>
</evidence>
<feature type="binding site" description="axial binding residue" evidence="12">
    <location>
        <position position="52"/>
    </location>
    <ligand>
        <name>heme b</name>
        <dbReference type="ChEBI" id="CHEBI:60344"/>
    </ligand>
    <ligandPart>
        <name>Fe</name>
        <dbReference type="ChEBI" id="CHEBI:18248"/>
    </ligandPart>
</feature>
<evidence type="ECO:0000313" key="16">
    <source>
        <dbReference type="EMBL" id="KAK3023639.1"/>
    </source>
</evidence>
<dbReference type="EMBL" id="JAVXUP010000644">
    <property type="protein sequence ID" value="KAK3023639.1"/>
    <property type="molecule type" value="Genomic_DNA"/>
</dbReference>
<protein>
    <recommendedName>
        <fullName evidence="3">peroxidase</fullName>
        <ecNumber evidence="3">1.11.1.7</ecNumber>
    </recommendedName>
</protein>
<comment type="cofactor">
    <cofactor evidence="12">
        <name>heme b</name>
        <dbReference type="ChEBI" id="CHEBI:60344"/>
    </cofactor>
    <text evidence="12">Binds 1 heme b (iron(II)-protoporphyrin IX) group per subunit.</text>
</comment>
<dbReference type="SUPFAM" id="SSF48113">
    <property type="entry name" value="Heme-dependent peroxidases"/>
    <property type="match status" value="1"/>
</dbReference>
<keyword evidence="5" id="KW-0575">Peroxidase</keyword>
<dbReference type="InterPro" id="IPR002016">
    <property type="entry name" value="Haem_peroxidase"/>
</dbReference>
<evidence type="ECO:0000256" key="5">
    <source>
        <dbReference type="ARBA" id="ARBA00022559"/>
    </source>
</evidence>
<evidence type="ECO:0000256" key="2">
    <source>
        <dbReference type="ARBA" id="ARBA00002322"/>
    </source>
</evidence>
<evidence type="ECO:0000256" key="3">
    <source>
        <dbReference type="ARBA" id="ARBA00012313"/>
    </source>
</evidence>
<keyword evidence="10 12" id="KW-0408">Iron</keyword>
<organism evidence="16 17">
    <name type="scientific">Escallonia herrerae</name>
    <dbReference type="NCBI Taxonomy" id="1293975"/>
    <lineage>
        <taxon>Eukaryota</taxon>
        <taxon>Viridiplantae</taxon>
        <taxon>Streptophyta</taxon>
        <taxon>Embryophyta</taxon>
        <taxon>Tracheophyta</taxon>
        <taxon>Spermatophyta</taxon>
        <taxon>Magnoliopsida</taxon>
        <taxon>eudicotyledons</taxon>
        <taxon>Gunneridae</taxon>
        <taxon>Pentapetalae</taxon>
        <taxon>asterids</taxon>
        <taxon>campanulids</taxon>
        <taxon>Escalloniales</taxon>
        <taxon>Escalloniaceae</taxon>
        <taxon>Escallonia</taxon>
    </lineage>
</organism>
<dbReference type="GO" id="GO:0020037">
    <property type="term" value="F:heme binding"/>
    <property type="evidence" value="ECO:0007669"/>
    <property type="project" value="InterPro"/>
</dbReference>
<dbReference type="InterPro" id="IPR010255">
    <property type="entry name" value="Haem_peroxidase_sf"/>
</dbReference>
<evidence type="ECO:0000256" key="6">
    <source>
        <dbReference type="ARBA" id="ARBA00022617"/>
    </source>
</evidence>
<evidence type="ECO:0000256" key="12">
    <source>
        <dbReference type="PIRSR" id="PIRSR600823-3"/>
    </source>
</evidence>
<dbReference type="GO" id="GO:0046872">
    <property type="term" value="F:metal ion binding"/>
    <property type="evidence" value="ECO:0007669"/>
    <property type="project" value="UniProtKB-KW"/>
</dbReference>
<evidence type="ECO:0000256" key="4">
    <source>
        <dbReference type="ARBA" id="ARBA00022525"/>
    </source>
</evidence>
<dbReference type="Proteomes" id="UP001188597">
    <property type="component" value="Unassembled WGS sequence"/>
</dbReference>
<evidence type="ECO:0000256" key="7">
    <source>
        <dbReference type="ARBA" id="ARBA00022723"/>
    </source>
</evidence>
<keyword evidence="6" id="KW-0349">Heme</keyword>
<dbReference type="AlphaFoldDB" id="A0AA89B009"/>
<proteinExistence type="inferred from homology"/>
<keyword evidence="8 12" id="KW-0106">Calcium</keyword>
<sequence length="181" mass="19369">MEEPQGDGWLSNRGGALSSSALLSFSHPHVAVGASRGTRGYPTVEEPWDGGHSVGVSHCSLFQGRLYNFQDTEKSDPPMDPLLLSTLKNTCPRDAILDNTAILDQGTVGNSTIVGNTYYQEILMRKSILQLDQELALHPSTNNTVKSTAMGDKFSNHSGQAMVKLGAAQLNADAGHSDSKN</sequence>
<dbReference type="PANTHER" id="PTHR31517:SF59">
    <property type="entry name" value="PEROXIDASE"/>
    <property type="match status" value="1"/>
</dbReference>
<dbReference type="Gene3D" id="1.10.420.10">
    <property type="entry name" value="Peroxidase, domain 2"/>
    <property type="match status" value="1"/>
</dbReference>
<evidence type="ECO:0000256" key="8">
    <source>
        <dbReference type="ARBA" id="ARBA00022837"/>
    </source>
</evidence>
<comment type="function">
    <text evidence="2">Removal of H(2)O(2), oxidation of toxic reductants, biosynthesis and degradation of lignin, suberization, auxin catabolism, response to environmental stresses such as wounding, pathogen attack and oxidative stress. These functions might be dependent on each isozyme/isoform in each plant tissue.</text>
</comment>
<gene>
    <name evidence="16" type="ORF">RJ639_044758</name>
</gene>
<comment type="caution">
    <text evidence="16">The sequence shown here is derived from an EMBL/GenBank/DDBJ whole genome shotgun (WGS) entry which is preliminary data.</text>
</comment>
<comment type="catalytic activity">
    <reaction evidence="1">
        <text>2 a phenolic donor + H2O2 = 2 a phenolic radical donor + 2 H2O</text>
        <dbReference type="Rhea" id="RHEA:56136"/>
        <dbReference type="ChEBI" id="CHEBI:15377"/>
        <dbReference type="ChEBI" id="CHEBI:16240"/>
        <dbReference type="ChEBI" id="CHEBI:139520"/>
        <dbReference type="ChEBI" id="CHEBI:139521"/>
        <dbReference type="EC" id="1.11.1.7"/>
    </reaction>
</comment>
<evidence type="ECO:0000256" key="14">
    <source>
        <dbReference type="RuleBase" id="RU004241"/>
    </source>
</evidence>
<evidence type="ECO:0000256" key="11">
    <source>
        <dbReference type="ARBA" id="ARBA00023324"/>
    </source>
</evidence>
<dbReference type="GO" id="GO:0042744">
    <property type="term" value="P:hydrogen peroxide catabolic process"/>
    <property type="evidence" value="ECO:0007669"/>
    <property type="project" value="UniProtKB-KW"/>
</dbReference>
<evidence type="ECO:0000259" key="15">
    <source>
        <dbReference type="PROSITE" id="PS50873"/>
    </source>
</evidence>
<keyword evidence="11" id="KW-0376">Hydrogen peroxide</keyword>
<evidence type="ECO:0000256" key="9">
    <source>
        <dbReference type="ARBA" id="ARBA00023002"/>
    </source>
</evidence>
<dbReference type="Pfam" id="PF00141">
    <property type="entry name" value="peroxidase"/>
    <property type="match status" value="1"/>
</dbReference>
<dbReference type="PANTHER" id="PTHR31517">
    <property type="match status" value="1"/>
</dbReference>
<reference evidence="16" key="1">
    <citation type="submission" date="2022-12" db="EMBL/GenBank/DDBJ databases">
        <title>Draft genome assemblies for two species of Escallonia (Escalloniales).</title>
        <authorList>
            <person name="Chanderbali A."/>
            <person name="Dervinis C."/>
            <person name="Anghel I."/>
            <person name="Soltis D."/>
            <person name="Soltis P."/>
            <person name="Zapata F."/>
        </authorList>
    </citation>
    <scope>NUCLEOTIDE SEQUENCE</scope>
    <source>
        <strain evidence="16">UCBG64.0493</strain>
        <tissue evidence="16">Leaf</tissue>
    </source>
</reference>
<feature type="binding site" evidence="12">
    <location>
        <position position="107"/>
    </location>
    <ligand>
        <name>Ca(2+)</name>
        <dbReference type="ChEBI" id="CHEBI:29108"/>
        <label>2</label>
    </ligand>
</feature>
<evidence type="ECO:0000256" key="13">
    <source>
        <dbReference type="PIRSR" id="PIRSR600823-5"/>
    </source>
</evidence>
<evidence type="ECO:0000256" key="1">
    <source>
        <dbReference type="ARBA" id="ARBA00000189"/>
    </source>
</evidence>
<dbReference type="PROSITE" id="PS50873">
    <property type="entry name" value="PEROXIDASE_4"/>
    <property type="match status" value="1"/>
</dbReference>
<keyword evidence="9" id="KW-0560">Oxidoreductase</keyword>
<name>A0AA89B009_9ASTE</name>
<feature type="domain" description="Plant heme peroxidase family profile" evidence="15">
    <location>
        <begin position="34"/>
        <end position="181"/>
    </location>
</feature>
<keyword evidence="4" id="KW-0964">Secreted</keyword>
<dbReference type="GO" id="GO:0140825">
    <property type="term" value="F:lactoperoxidase activity"/>
    <property type="evidence" value="ECO:0007669"/>
    <property type="project" value="UniProtKB-EC"/>
</dbReference>